<accession>A0A1I4R6V1</accession>
<evidence type="ECO:0000256" key="3">
    <source>
        <dbReference type="ARBA" id="ARBA00022795"/>
    </source>
</evidence>
<keyword evidence="7" id="KW-0282">Flagellum</keyword>
<evidence type="ECO:0000256" key="2">
    <source>
        <dbReference type="ARBA" id="ARBA00016013"/>
    </source>
</evidence>
<dbReference type="Pfam" id="PF03963">
    <property type="entry name" value="FlgD"/>
    <property type="match status" value="1"/>
</dbReference>
<dbReference type="EMBL" id="FOUU01000001">
    <property type="protein sequence ID" value="SFM47643.1"/>
    <property type="molecule type" value="Genomic_DNA"/>
</dbReference>
<keyword evidence="7" id="KW-0966">Cell projection</keyword>
<dbReference type="InterPro" id="IPR025965">
    <property type="entry name" value="FlgD/Vpr_Ig-like"/>
</dbReference>
<dbReference type="AlphaFoldDB" id="A0A1I4R6V1"/>
<name>A0A1I4R6V1_9BACT</name>
<dbReference type="OrthoDB" id="9785233at2"/>
<evidence type="ECO:0000313" key="7">
    <source>
        <dbReference type="EMBL" id="SFM47643.1"/>
    </source>
</evidence>
<gene>
    <name evidence="7" type="ORF">SAMN05660836_00417</name>
</gene>
<dbReference type="Pfam" id="PF13860">
    <property type="entry name" value="FlgD_ig"/>
    <property type="match status" value="1"/>
</dbReference>
<organism evidence="7 8">
    <name type="scientific">Thermodesulforhabdus norvegica</name>
    <dbReference type="NCBI Taxonomy" id="39841"/>
    <lineage>
        <taxon>Bacteria</taxon>
        <taxon>Pseudomonadati</taxon>
        <taxon>Thermodesulfobacteriota</taxon>
        <taxon>Syntrophobacteria</taxon>
        <taxon>Syntrophobacterales</taxon>
        <taxon>Thermodesulforhabdaceae</taxon>
        <taxon>Thermodesulforhabdus</taxon>
    </lineage>
</organism>
<feature type="domain" description="FlgD/Vpr Ig-like" evidence="6">
    <location>
        <begin position="103"/>
        <end position="176"/>
    </location>
</feature>
<comment type="similarity">
    <text evidence="1 5">Belongs to the FlgD family.</text>
</comment>
<sequence length="241" mass="26699">MSVSENYILGIPPFSSETLLDTGKTDLLEMDAFLRMFTTQLEYQDPLNPMQSYELASQLAQFSTVEQLTRANEYLDYASKYLSSINNAQALALVDRDVSGNTDVITVTGGVPVSLSYTLEEPGMVTINIYDLNGKMVRSIEVGSLEAGTYEIDWDGKDYYGNQVEDGDYKVEVQLVTQTGETKTVYPDVEGNVAGMKFLSGLPYLILDRETGLKMPFGFVEEIYSRESNSEESGAKNQNGV</sequence>
<dbReference type="RefSeq" id="WP_093393112.1">
    <property type="nucleotide sequence ID" value="NZ_FOUU01000001.1"/>
</dbReference>
<evidence type="ECO:0000259" key="6">
    <source>
        <dbReference type="Pfam" id="PF13860"/>
    </source>
</evidence>
<protein>
    <recommendedName>
        <fullName evidence="2 5">Basal-body rod modification protein FlgD</fullName>
    </recommendedName>
</protein>
<dbReference type="STRING" id="39841.SAMN05660836_00417"/>
<evidence type="ECO:0000256" key="1">
    <source>
        <dbReference type="ARBA" id="ARBA00010577"/>
    </source>
</evidence>
<evidence type="ECO:0000256" key="5">
    <source>
        <dbReference type="RuleBase" id="RU362076"/>
    </source>
</evidence>
<dbReference type="InterPro" id="IPR005648">
    <property type="entry name" value="FlgD"/>
</dbReference>
<keyword evidence="8" id="KW-1185">Reference proteome</keyword>
<evidence type="ECO:0000313" key="8">
    <source>
        <dbReference type="Proteomes" id="UP000199611"/>
    </source>
</evidence>
<dbReference type="Gene3D" id="2.30.30.910">
    <property type="match status" value="1"/>
</dbReference>
<dbReference type="Proteomes" id="UP000199611">
    <property type="component" value="Unassembled WGS sequence"/>
</dbReference>
<keyword evidence="7" id="KW-0969">Cilium</keyword>
<reference evidence="7 8" key="1">
    <citation type="submission" date="2016-10" db="EMBL/GenBank/DDBJ databases">
        <authorList>
            <person name="de Groot N.N."/>
        </authorList>
    </citation>
    <scope>NUCLEOTIDE SEQUENCE [LARGE SCALE GENOMIC DNA]</scope>
    <source>
        <strain evidence="7 8">DSM 9990</strain>
    </source>
</reference>
<dbReference type="GO" id="GO:0044781">
    <property type="term" value="P:bacterial-type flagellum organization"/>
    <property type="evidence" value="ECO:0007669"/>
    <property type="project" value="UniProtKB-UniRule"/>
</dbReference>
<keyword evidence="3 5" id="KW-1005">Bacterial flagellum biogenesis</keyword>
<comment type="function">
    <text evidence="4 5">Required for flagellar hook formation. May act as a scaffolding protein.</text>
</comment>
<dbReference type="Gene3D" id="2.60.40.4070">
    <property type="match status" value="1"/>
</dbReference>
<proteinExistence type="inferred from homology"/>
<evidence type="ECO:0000256" key="4">
    <source>
        <dbReference type="ARBA" id="ARBA00024746"/>
    </source>
</evidence>